<evidence type="ECO:0000313" key="1">
    <source>
        <dbReference type="EMBL" id="BAT89276.1"/>
    </source>
</evidence>
<dbReference type="EMBL" id="AP015039">
    <property type="protein sequence ID" value="BAT89276.1"/>
    <property type="molecule type" value="Genomic_DNA"/>
</dbReference>
<reference evidence="1 2" key="1">
    <citation type="journal article" date="2015" name="Sci. Rep.">
        <title>The power of single molecule real-time sequencing technology in the de novo assembly of a eukaryotic genome.</title>
        <authorList>
            <person name="Sakai H."/>
            <person name="Naito K."/>
            <person name="Ogiso-Tanaka E."/>
            <person name="Takahashi Y."/>
            <person name="Iseki K."/>
            <person name="Muto C."/>
            <person name="Satou K."/>
            <person name="Teruya K."/>
            <person name="Shiroma A."/>
            <person name="Shimoji M."/>
            <person name="Hirano T."/>
            <person name="Itoh T."/>
            <person name="Kaga A."/>
            <person name="Tomooka N."/>
        </authorList>
    </citation>
    <scope>NUCLEOTIDE SEQUENCE [LARGE SCALE GENOMIC DNA]</scope>
    <source>
        <strain evidence="2">cv. Shumari</strain>
    </source>
</reference>
<protein>
    <submittedName>
        <fullName evidence="1">Uncharacterized protein</fullName>
    </submittedName>
</protein>
<keyword evidence="2" id="KW-1185">Reference proteome</keyword>
<dbReference type="Proteomes" id="UP000291084">
    <property type="component" value="Chromosome 6"/>
</dbReference>
<evidence type="ECO:0000313" key="2">
    <source>
        <dbReference type="Proteomes" id="UP000291084"/>
    </source>
</evidence>
<organism evidence="1 2">
    <name type="scientific">Vigna angularis var. angularis</name>
    <dbReference type="NCBI Taxonomy" id="157739"/>
    <lineage>
        <taxon>Eukaryota</taxon>
        <taxon>Viridiplantae</taxon>
        <taxon>Streptophyta</taxon>
        <taxon>Embryophyta</taxon>
        <taxon>Tracheophyta</taxon>
        <taxon>Spermatophyta</taxon>
        <taxon>Magnoliopsida</taxon>
        <taxon>eudicotyledons</taxon>
        <taxon>Gunneridae</taxon>
        <taxon>Pentapetalae</taxon>
        <taxon>rosids</taxon>
        <taxon>fabids</taxon>
        <taxon>Fabales</taxon>
        <taxon>Fabaceae</taxon>
        <taxon>Papilionoideae</taxon>
        <taxon>50 kb inversion clade</taxon>
        <taxon>NPAAA clade</taxon>
        <taxon>indigoferoid/millettioid clade</taxon>
        <taxon>Phaseoleae</taxon>
        <taxon>Vigna</taxon>
    </lineage>
</organism>
<gene>
    <name evidence="1" type="primary">Vigan.06G019300</name>
    <name evidence="1" type="ORF">VIGAN_06019300</name>
</gene>
<sequence length="71" mass="8070">MAVKPAHPSTHEVHKTTTLHNSAMIKHVTVELHTPLGLVVSRPGGWSAWWCQETDHQTEWPTTRPTDHQNE</sequence>
<dbReference type="AlphaFoldDB" id="A0A0S3S8V9"/>
<name>A0A0S3S8V9_PHAAN</name>
<accession>A0A0S3S8V9</accession>
<proteinExistence type="predicted"/>